<dbReference type="Proteomes" id="UP000199340">
    <property type="component" value="Unassembled WGS sequence"/>
</dbReference>
<dbReference type="AlphaFoldDB" id="A0A1G8QZD2"/>
<dbReference type="InterPro" id="IPR022472">
    <property type="entry name" value="VPLPA-CTERM"/>
</dbReference>
<dbReference type="EMBL" id="FNEB01000008">
    <property type="protein sequence ID" value="SDJ10112.1"/>
    <property type="molecule type" value="Genomic_DNA"/>
</dbReference>
<accession>A0A1G8QZD2</accession>
<name>A0A1G8QZD2_9RHOB</name>
<organism evidence="3 4">
    <name type="scientific">Lutimaribacter saemankumensis</name>
    <dbReference type="NCBI Taxonomy" id="490829"/>
    <lineage>
        <taxon>Bacteria</taxon>
        <taxon>Pseudomonadati</taxon>
        <taxon>Pseudomonadota</taxon>
        <taxon>Alphaproteobacteria</taxon>
        <taxon>Rhodobacterales</taxon>
        <taxon>Roseobacteraceae</taxon>
        <taxon>Lutimaribacter</taxon>
    </lineage>
</organism>
<dbReference type="RefSeq" id="WP_175491494.1">
    <property type="nucleotide sequence ID" value="NZ_FNEB01000008.1"/>
</dbReference>
<protein>
    <submittedName>
        <fullName evidence="3">VPLPA-CTERM protein sorting domain-containing protein</fullName>
    </submittedName>
</protein>
<reference evidence="3 4" key="1">
    <citation type="submission" date="2016-10" db="EMBL/GenBank/DDBJ databases">
        <authorList>
            <person name="de Groot N.N."/>
        </authorList>
    </citation>
    <scope>NUCLEOTIDE SEQUENCE [LARGE SCALE GENOMIC DNA]</scope>
    <source>
        <strain evidence="3 4">DSM 28010</strain>
    </source>
</reference>
<keyword evidence="1" id="KW-1133">Transmembrane helix</keyword>
<keyword evidence="2" id="KW-0732">Signal</keyword>
<evidence type="ECO:0000313" key="4">
    <source>
        <dbReference type="Proteomes" id="UP000199340"/>
    </source>
</evidence>
<proteinExistence type="predicted"/>
<dbReference type="NCBIfam" id="TIGR03370">
    <property type="entry name" value="VPLPA-CTERM"/>
    <property type="match status" value="1"/>
</dbReference>
<feature type="chain" id="PRO_5011626742" evidence="2">
    <location>
        <begin position="23"/>
        <end position="215"/>
    </location>
</feature>
<evidence type="ECO:0000256" key="1">
    <source>
        <dbReference type="SAM" id="Phobius"/>
    </source>
</evidence>
<evidence type="ECO:0000313" key="3">
    <source>
        <dbReference type="EMBL" id="SDJ10112.1"/>
    </source>
</evidence>
<evidence type="ECO:0000256" key="2">
    <source>
        <dbReference type="SAM" id="SignalP"/>
    </source>
</evidence>
<feature type="transmembrane region" description="Helical" evidence="1">
    <location>
        <begin position="189"/>
        <end position="208"/>
    </location>
</feature>
<gene>
    <name evidence="3" type="ORF">SAMN05421850_108161</name>
</gene>
<keyword evidence="1" id="KW-0472">Membrane</keyword>
<feature type="signal peptide" evidence="2">
    <location>
        <begin position="1"/>
        <end position="22"/>
    </location>
</feature>
<keyword evidence="4" id="KW-1185">Reference proteome</keyword>
<keyword evidence="1" id="KW-0812">Transmembrane</keyword>
<sequence length="215" mass="21679">MNFKMAIGAAVSSIMMASAAAAATLSISGGDYGALPGNHNPDYSGLGAYAPVPTIGAGDTVARFGDGFASVIAGNGLTISSKSTVKITFLGTEAGATNTALNLAGGVLNNKTSSKGDRIYADDLPTFIDFAFATIKGGGVETITNGVGQTDPDLSIAFYLEDSENALAFFGDGRGDSDFDDMVVRISVVPLPAGGVLLLTALGGMAVARRRKKAA</sequence>